<evidence type="ECO:0000256" key="5">
    <source>
        <dbReference type="ARBA" id="ARBA00022801"/>
    </source>
</evidence>
<dbReference type="EMBL" id="JBHSCQ010000022">
    <property type="protein sequence ID" value="MFC4266903.1"/>
    <property type="molecule type" value="Genomic_DNA"/>
</dbReference>
<keyword evidence="6" id="KW-0862">Zinc</keyword>
<name>A0ABV8R4K7_9MICC</name>
<accession>A0ABV8R4K7</accession>
<organism evidence="9 10">
    <name type="scientific">Arthrobacter cryoconiti</name>
    <dbReference type="NCBI Taxonomy" id="748907"/>
    <lineage>
        <taxon>Bacteria</taxon>
        <taxon>Bacillati</taxon>
        <taxon>Actinomycetota</taxon>
        <taxon>Actinomycetes</taxon>
        <taxon>Micrococcales</taxon>
        <taxon>Micrococcaceae</taxon>
        <taxon>Arthrobacter</taxon>
    </lineage>
</organism>
<evidence type="ECO:0000256" key="7">
    <source>
        <dbReference type="SAM" id="MobiDB-lite"/>
    </source>
</evidence>
<evidence type="ECO:0000256" key="4">
    <source>
        <dbReference type="ARBA" id="ARBA00022723"/>
    </source>
</evidence>
<evidence type="ECO:0000313" key="10">
    <source>
        <dbReference type="Proteomes" id="UP001595773"/>
    </source>
</evidence>
<dbReference type="Pfam" id="PF00962">
    <property type="entry name" value="A_deaminase"/>
    <property type="match status" value="1"/>
</dbReference>
<evidence type="ECO:0000256" key="3">
    <source>
        <dbReference type="ARBA" id="ARBA00012784"/>
    </source>
</evidence>
<dbReference type="Proteomes" id="UP001595773">
    <property type="component" value="Unassembled WGS sequence"/>
</dbReference>
<feature type="domain" description="Adenosine deaminase" evidence="8">
    <location>
        <begin position="22"/>
        <end position="372"/>
    </location>
</feature>
<feature type="region of interest" description="Disordered" evidence="7">
    <location>
        <begin position="380"/>
        <end position="409"/>
    </location>
</feature>
<comment type="caution">
    <text evidence="9">The sequence shown here is derived from an EMBL/GenBank/DDBJ whole genome shotgun (WGS) entry which is preliminary data.</text>
</comment>
<dbReference type="PANTHER" id="PTHR11409:SF43">
    <property type="entry name" value="ADENOSINE DEAMINASE"/>
    <property type="match status" value="1"/>
</dbReference>
<dbReference type="EC" id="3.5.4.4" evidence="3"/>
<evidence type="ECO:0000256" key="6">
    <source>
        <dbReference type="ARBA" id="ARBA00022833"/>
    </source>
</evidence>
<protein>
    <recommendedName>
        <fullName evidence="3">adenosine deaminase</fullName>
        <ecNumber evidence="3">3.5.4.4</ecNumber>
    </recommendedName>
</protein>
<comment type="cofactor">
    <cofactor evidence="1">
        <name>Zn(2+)</name>
        <dbReference type="ChEBI" id="CHEBI:29105"/>
    </cofactor>
</comment>
<dbReference type="RefSeq" id="WP_230065877.1">
    <property type="nucleotide sequence ID" value="NZ_BAABLL010000010.1"/>
</dbReference>
<reference evidence="10" key="1">
    <citation type="journal article" date="2019" name="Int. J. Syst. Evol. Microbiol.">
        <title>The Global Catalogue of Microorganisms (GCM) 10K type strain sequencing project: providing services to taxonomists for standard genome sequencing and annotation.</title>
        <authorList>
            <consortium name="The Broad Institute Genomics Platform"/>
            <consortium name="The Broad Institute Genome Sequencing Center for Infectious Disease"/>
            <person name="Wu L."/>
            <person name="Ma J."/>
        </authorList>
    </citation>
    <scope>NUCLEOTIDE SEQUENCE [LARGE SCALE GENOMIC DNA]</scope>
    <source>
        <strain evidence="10">CGMCC 1.10698</strain>
    </source>
</reference>
<comment type="similarity">
    <text evidence="2">Belongs to the metallo-dependent hydrolases superfamily. Adenosine and AMP deaminases family.</text>
</comment>
<evidence type="ECO:0000256" key="1">
    <source>
        <dbReference type="ARBA" id="ARBA00001947"/>
    </source>
</evidence>
<dbReference type="SUPFAM" id="SSF51556">
    <property type="entry name" value="Metallo-dependent hydrolases"/>
    <property type="match status" value="1"/>
</dbReference>
<dbReference type="InterPro" id="IPR006330">
    <property type="entry name" value="Ado/ade_deaminase"/>
</dbReference>
<dbReference type="GO" id="GO:0016787">
    <property type="term" value="F:hydrolase activity"/>
    <property type="evidence" value="ECO:0007669"/>
    <property type="project" value="UniProtKB-KW"/>
</dbReference>
<sequence length="409" mass="44198">MTNLTKDQYTDFTPAIGIKNLPKVSLHDHLDGGLRPTTIIELAAQIGHELPATDPDELRAWFLDSADSGSLGRYLETFEHTVAVMQTHDALVRVAREFVEDLADDGVVYGEVRWAPEQHLTAGLSLDDAVEAIQEGLEAGMDDVDEAGGYIEVSQILTAMRHTDNGAEIAQLAVRHRDNGVVGFDIAGAEEGFLPSRFTEAFTFLAENNFPTTVHAGEAAGLESIQDALVHGRALRLGHGVQIAADIHLDVAQEDGHDVGTLTLGDLAQWVRDREIPLELCPSSNLQTGAIAAFGTTISEHPIDLLHQLGFNVTVNTDNRLMSGVTLTGELELLADTFGYGLETILELQLNAVHAAFLPIEAREQLADYIIECFEDVMDDQEASELDDSDDSDDSDDEAGSADEDNAGS</sequence>
<dbReference type="Gene3D" id="3.20.20.140">
    <property type="entry name" value="Metal-dependent hydrolases"/>
    <property type="match status" value="1"/>
</dbReference>
<dbReference type="PANTHER" id="PTHR11409">
    <property type="entry name" value="ADENOSINE DEAMINASE"/>
    <property type="match status" value="1"/>
</dbReference>
<proteinExistence type="inferred from homology"/>
<gene>
    <name evidence="9" type="ORF">ACFOW9_14940</name>
</gene>
<dbReference type="NCBIfam" id="TIGR01430">
    <property type="entry name" value="aden_deam"/>
    <property type="match status" value="1"/>
</dbReference>
<keyword evidence="4" id="KW-0479">Metal-binding</keyword>
<dbReference type="NCBIfam" id="NF006847">
    <property type="entry name" value="PRK09358.1-2"/>
    <property type="match status" value="1"/>
</dbReference>
<evidence type="ECO:0000259" key="8">
    <source>
        <dbReference type="Pfam" id="PF00962"/>
    </source>
</evidence>
<dbReference type="InterPro" id="IPR001365">
    <property type="entry name" value="A_deaminase_dom"/>
</dbReference>
<evidence type="ECO:0000313" key="9">
    <source>
        <dbReference type="EMBL" id="MFC4266903.1"/>
    </source>
</evidence>
<keyword evidence="10" id="KW-1185">Reference proteome</keyword>
<keyword evidence="5 9" id="KW-0378">Hydrolase</keyword>
<dbReference type="InterPro" id="IPR032466">
    <property type="entry name" value="Metal_Hydrolase"/>
</dbReference>
<evidence type="ECO:0000256" key="2">
    <source>
        <dbReference type="ARBA" id="ARBA00006676"/>
    </source>
</evidence>